<evidence type="ECO:0000313" key="2">
    <source>
        <dbReference type="EMBL" id="GAA0157089.1"/>
    </source>
</evidence>
<dbReference type="SUPFAM" id="SSF56672">
    <property type="entry name" value="DNA/RNA polymerases"/>
    <property type="match status" value="1"/>
</dbReference>
<dbReference type="Proteomes" id="UP001454036">
    <property type="component" value="Unassembled WGS sequence"/>
</dbReference>
<keyword evidence="3" id="KW-1185">Reference proteome</keyword>
<reference evidence="2 3" key="1">
    <citation type="submission" date="2024-01" db="EMBL/GenBank/DDBJ databases">
        <title>The complete chloroplast genome sequence of Lithospermum erythrorhizon: insights into the phylogenetic relationship among Boraginaceae species and the maternal lineages of purple gromwells.</title>
        <authorList>
            <person name="Okada T."/>
            <person name="Watanabe K."/>
        </authorList>
    </citation>
    <scope>NUCLEOTIDE SEQUENCE [LARGE SCALE GENOMIC DNA]</scope>
</reference>
<feature type="region of interest" description="Disordered" evidence="1">
    <location>
        <begin position="251"/>
        <end position="276"/>
    </location>
</feature>
<sequence length="292" mass="32914">MLIKSWEAADYEANLRESFENLRNQRGIEPNPDKIAAVQAMQNPRTQKEAQRLRGRIAALTRFITRAGDQSFPIFKAIKKGRDLEWTPSRTPCRSRRIVKRAIDLGEFDLRYRPRTSVQTLVSLMVEYTHMPVGEAKYEVLSNGLPLRKCFGAGHIHIRPPDCQALSPSHSAHLLARFPQPQCGNSIGILLLKGGVLTCLILEAPLQDPFFTSLLLLQSLQLALQLASPGRGPTCLLVRRQKPLVGMKNHSLESKELQVEGESRGTEEAKEGEKKEIPYLPGWRRRKSVLHS</sequence>
<evidence type="ECO:0000256" key="1">
    <source>
        <dbReference type="SAM" id="MobiDB-lite"/>
    </source>
</evidence>
<accession>A0AAV3Q048</accession>
<evidence type="ECO:0000313" key="3">
    <source>
        <dbReference type="Proteomes" id="UP001454036"/>
    </source>
</evidence>
<dbReference type="InterPro" id="IPR043502">
    <property type="entry name" value="DNA/RNA_pol_sf"/>
</dbReference>
<dbReference type="AlphaFoldDB" id="A0AAV3Q048"/>
<dbReference type="EMBL" id="BAABME010003023">
    <property type="protein sequence ID" value="GAA0157089.1"/>
    <property type="molecule type" value="Genomic_DNA"/>
</dbReference>
<gene>
    <name evidence="2" type="ORF">LIER_14428</name>
</gene>
<organism evidence="2 3">
    <name type="scientific">Lithospermum erythrorhizon</name>
    <name type="common">Purple gromwell</name>
    <name type="synonym">Lithospermum officinale var. erythrorhizon</name>
    <dbReference type="NCBI Taxonomy" id="34254"/>
    <lineage>
        <taxon>Eukaryota</taxon>
        <taxon>Viridiplantae</taxon>
        <taxon>Streptophyta</taxon>
        <taxon>Embryophyta</taxon>
        <taxon>Tracheophyta</taxon>
        <taxon>Spermatophyta</taxon>
        <taxon>Magnoliopsida</taxon>
        <taxon>eudicotyledons</taxon>
        <taxon>Gunneridae</taxon>
        <taxon>Pentapetalae</taxon>
        <taxon>asterids</taxon>
        <taxon>lamiids</taxon>
        <taxon>Boraginales</taxon>
        <taxon>Boraginaceae</taxon>
        <taxon>Boraginoideae</taxon>
        <taxon>Lithospermeae</taxon>
        <taxon>Lithospermum</taxon>
    </lineage>
</organism>
<name>A0AAV3Q048_LITER</name>
<proteinExistence type="predicted"/>
<comment type="caution">
    <text evidence="2">The sequence shown here is derived from an EMBL/GenBank/DDBJ whole genome shotgun (WGS) entry which is preliminary data.</text>
</comment>
<protein>
    <submittedName>
        <fullName evidence="2">Uncharacterized protein</fullName>
    </submittedName>
</protein>